<dbReference type="GO" id="GO:0009407">
    <property type="term" value="P:toxin catabolic process"/>
    <property type="evidence" value="ECO:0007669"/>
    <property type="project" value="UniProtKB-ARBA"/>
</dbReference>
<comment type="similarity">
    <text evidence="3">Belongs to the GST superfamily. Tau family.</text>
</comment>
<organism evidence="7">
    <name type="scientific">Picea mariana</name>
    <name type="common">Black spruce</name>
    <name type="synonym">Abies mariana</name>
    <dbReference type="NCBI Taxonomy" id="3335"/>
    <lineage>
        <taxon>Eukaryota</taxon>
        <taxon>Viridiplantae</taxon>
        <taxon>Streptophyta</taxon>
        <taxon>Embryophyta</taxon>
        <taxon>Tracheophyta</taxon>
        <taxon>Spermatophyta</taxon>
        <taxon>Pinopsida</taxon>
        <taxon>Pinidae</taxon>
        <taxon>Conifers I</taxon>
        <taxon>Pinales</taxon>
        <taxon>Pinaceae</taxon>
        <taxon>Picea</taxon>
    </lineage>
</organism>
<dbReference type="SUPFAM" id="SSF52833">
    <property type="entry name" value="Thioredoxin-like"/>
    <property type="match status" value="1"/>
</dbReference>
<dbReference type="FunFam" id="3.40.30.10:FF:000044">
    <property type="entry name" value="Glutathione S-transferase GSTU6"/>
    <property type="match status" value="1"/>
</dbReference>
<dbReference type="SFLD" id="SFLDS00019">
    <property type="entry name" value="Glutathione_Transferase_(cytos"/>
    <property type="match status" value="1"/>
</dbReference>
<dbReference type="Pfam" id="PF02798">
    <property type="entry name" value="GST_N"/>
    <property type="match status" value="1"/>
</dbReference>
<dbReference type="InterPro" id="IPR004045">
    <property type="entry name" value="Glutathione_S-Trfase_N"/>
</dbReference>
<dbReference type="GO" id="GO:0006749">
    <property type="term" value="P:glutathione metabolic process"/>
    <property type="evidence" value="ECO:0007669"/>
    <property type="project" value="InterPro"/>
</dbReference>
<accession>O65056</accession>
<dbReference type="CDD" id="cd03058">
    <property type="entry name" value="GST_N_Tau"/>
    <property type="match status" value="1"/>
</dbReference>
<dbReference type="Gene3D" id="1.20.1050.10">
    <property type="match status" value="1"/>
</dbReference>
<dbReference type="SFLD" id="SFLDG00358">
    <property type="entry name" value="Main_(cytGST)"/>
    <property type="match status" value="1"/>
</dbReference>
<evidence type="ECO:0000259" key="5">
    <source>
        <dbReference type="PROSITE" id="PS50404"/>
    </source>
</evidence>
<feature type="domain" description="GST C-terminal" evidence="6">
    <location>
        <begin position="94"/>
        <end position="226"/>
    </location>
</feature>
<gene>
    <name evidence="7" type="primary">Sb18</name>
</gene>
<evidence type="ECO:0000313" key="7">
    <source>
        <dbReference type="EMBL" id="AAC32118.1"/>
    </source>
</evidence>
<feature type="domain" description="GST N-terminal" evidence="5">
    <location>
        <begin position="8"/>
        <end position="87"/>
    </location>
</feature>
<name>O65056_PICMA</name>
<dbReference type="InterPro" id="IPR045074">
    <property type="entry name" value="GST_C_Tau"/>
</dbReference>
<dbReference type="InterPro" id="IPR045073">
    <property type="entry name" value="Omega/Tau-like"/>
</dbReference>
<comment type="catalytic activity">
    <reaction evidence="4">
        <text>RX + glutathione = an S-substituted glutathione + a halide anion + H(+)</text>
        <dbReference type="Rhea" id="RHEA:16437"/>
        <dbReference type="ChEBI" id="CHEBI:15378"/>
        <dbReference type="ChEBI" id="CHEBI:16042"/>
        <dbReference type="ChEBI" id="CHEBI:17792"/>
        <dbReference type="ChEBI" id="CHEBI:57925"/>
        <dbReference type="ChEBI" id="CHEBI:90779"/>
        <dbReference type="EC" id="2.5.1.18"/>
    </reaction>
</comment>
<reference evidence="7" key="1">
    <citation type="journal article" date="1998" name="Genetics">
        <title>Sequence-tagged-site (STS) markers of arbitrary genes: development, characterization and analysis of linkage in black spruce.</title>
        <authorList>
            <person name="Perry D.J."/>
            <person name="Bousquet J."/>
        </authorList>
    </citation>
    <scope>NUCLEOTIDE SEQUENCE</scope>
</reference>
<dbReference type="PROSITE" id="PS50404">
    <property type="entry name" value="GST_NTER"/>
    <property type="match status" value="1"/>
</dbReference>
<proteinExistence type="evidence at transcript level"/>
<dbReference type="SFLD" id="SFLDG01152">
    <property type="entry name" value="Main.3:_Omega-_and_Tau-like"/>
    <property type="match status" value="1"/>
</dbReference>
<evidence type="ECO:0000256" key="2">
    <source>
        <dbReference type="ARBA" id="ARBA00022679"/>
    </source>
</evidence>
<dbReference type="SUPFAM" id="SSF47616">
    <property type="entry name" value="GST C-terminal domain-like"/>
    <property type="match status" value="1"/>
</dbReference>
<dbReference type="PANTHER" id="PTHR11260">
    <property type="entry name" value="GLUTATHIONE S-TRANSFERASE, GST, SUPERFAMILY, GST DOMAIN CONTAINING"/>
    <property type="match status" value="1"/>
</dbReference>
<dbReference type="PANTHER" id="PTHR11260:SF781">
    <property type="entry name" value="GLUTATHIONE S-TRANSFERASE U19"/>
    <property type="match status" value="1"/>
</dbReference>
<dbReference type="EMBL" id="AF051214">
    <property type="protein sequence ID" value="AAC32118.1"/>
    <property type="molecule type" value="mRNA"/>
</dbReference>
<dbReference type="InterPro" id="IPR036282">
    <property type="entry name" value="Glutathione-S-Trfase_C_sf"/>
</dbReference>
<evidence type="ECO:0000256" key="3">
    <source>
        <dbReference type="ARBA" id="ARBA00025743"/>
    </source>
</evidence>
<dbReference type="PROSITE" id="PS50405">
    <property type="entry name" value="GST_CTER"/>
    <property type="match status" value="1"/>
</dbReference>
<dbReference type="AlphaFoldDB" id="O65056"/>
<keyword evidence="2 7" id="KW-0808">Transferase</keyword>
<dbReference type="EC" id="2.5.1.18" evidence="1"/>
<dbReference type="InterPro" id="IPR010987">
    <property type="entry name" value="Glutathione-S-Trfase_C-like"/>
</dbReference>
<evidence type="ECO:0000256" key="1">
    <source>
        <dbReference type="ARBA" id="ARBA00012452"/>
    </source>
</evidence>
<sequence>MEACGEEAQVKLLGGNISPFVLRVRIALALKGIDYEFIEENMQNKSHLLLQSNPVNKKIPVLIHNGKPVCESMIIVQYIDEAWDTKAPVLMPKDPYDRAIARFWAAFVDDKLLPCLRGVFKGQGEQQQKALEESGASFLLLEEALRTSHCFSGKPYFGGDEIGFLDIALGGMLAFVKALEKVTNLVLIDQEKMPLLSTWMNRFCEADGVKDVMPDPAKLQEFISAIRVRFTSPPAAN</sequence>
<dbReference type="InterPro" id="IPR040079">
    <property type="entry name" value="Glutathione_S-Trfase"/>
</dbReference>
<dbReference type="CDD" id="cd03185">
    <property type="entry name" value="GST_C_Tau"/>
    <property type="match status" value="1"/>
</dbReference>
<dbReference type="InterPro" id="IPR004046">
    <property type="entry name" value="GST_C"/>
</dbReference>
<dbReference type="GO" id="GO:0004364">
    <property type="term" value="F:glutathione transferase activity"/>
    <property type="evidence" value="ECO:0007669"/>
    <property type="project" value="UniProtKB-EC"/>
</dbReference>
<evidence type="ECO:0000256" key="4">
    <source>
        <dbReference type="ARBA" id="ARBA00047960"/>
    </source>
</evidence>
<dbReference type="GO" id="GO:0005737">
    <property type="term" value="C:cytoplasm"/>
    <property type="evidence" value="ECO:0007669"/>
    <property type="project" value="TreeGrafter"/>
</dbReference>
<dbReference type="Pfam" id="PF00043">
    <property type="entry name" value="GST_C"/>
    <property type="match status" value="1"/>
</dbReference>
<dbReference type="InterPro" id="IPR036249">
    <property type="entry name" value="Thioredoxin-like_sf"/>
</dbReference>
<evidence type="ECO:0000259" key="6">
    <source>
        <dbReference type="PROSITE" id="PS50405"/>
    </source>
</evidence>
<dbReference type="Gene3D" id="3.40.30.10">
    <property type="entry name" value="Glutaredoxin"/>
    <property type="match status" value="1"/>
</dbReference>
<protein>
    <recommendedName>
        <fullName evidence="1">glutathione transferase</fullName>
        <ecNumber evidence="1">2.5.1.18</ecNumber>
    </recommendedName>
</protein>
<dbReference type="FunFam" id="1.20.1050.10:FF:000016">
    <property type="entry name" value="Glutathione S-transferase U9"/>
    <property type="match status" value="1"/>
</dbReference>